<dbReference type="PROSITE" id="PS50013">
    <property type="entry name" value="CHROMO_2"/>
    <property type="match status" value="1"/>
</dbReference>
<feature type="non-terminal residue" evidence="18">
    <location>
        <position position="1040"/>
    </location>
</feature>
<dbReference type="GO" id="GO:0006508">
    <property type="term" value="P:proteolysis"/>
    <property type="evidence" value="ECO:0007669"/>
    <property type="project" value="UniProtKB-KW"/>
</dbReference>
<dbReference type="GO" id="GO:0006310">
    <property type="term" value="P:DNA recombination"/>
    <property type="evidence" value="ECO:0007669"/>
    <property type="project" value="UniProtKB-KW"/>
</dbReference>
<evidence type="ECO:0000256" key="4">
    <source>
        <dbReference type="ARBA" id="ARBA00022750"/>
    </source>
</evidence>
<keyword evidence="6" id="KW-0460">Magnesium</keyword>
<dbReference type="Gene3D" id="3.10.20.370">
    <property type="match status" value="1"/>
</dbReference>
<dbReference type="SUPFAM" id="SSF53098">
    <property type="entry name" value="Ribonuclease H-like"/>
    <property type="match status" value="1"/>
</dbReference>
<dbReference type="EMBL" id="JAMKFB020000004">
    <property type="protein sequence ID" value="KAL0195081.1"/>
    <property type="molecule type" value="Genomic_DNA"/>
</dbReference>
<feature type="non-terminal residue" evidence="18">
    <location>
        <position position="1"/>
    </location>
</feature>
<dbReference type="Gene3D" id="2.40.50.40">
    <property type="match status" value="1"/>
</dbReference>
<dbReference type="CDD" id="cd09274">
    <property type="entry name" value="RNase_HI_RT_Ty3"/>
    <property type="match status" value="1"/>
</dbReference>
<dbReference type="GO" id="GO:0008270">
    <property type="term" value="F:zinc ion binding"/>
    <property type="evidence" value="ECO:0007669"/>
    <property type="project" value="UniProtKB-KW"/>
</dbReference>
<dbReference type="InterPro" id="IPR041577">
    <property type="entry name" value="RT_RNaseH_2"/>
</dbReference>
<dbReference type="InterPro" id="IPR036397">
    <property type="entry name" value="RNaseH_sf"/>
</dbReference>
<keyword evidence="5" id="KW-0378">Hydrolase</keyword>
<dbReference type="Pfam" id="PF16297">
    <property type="entry name" value="DUF4939"/>
    <property type="match status" value="1"/>
</dbReference>
<dbReference type="PROSITE" id="PS50158">
    <property type="entry name" value="ZF_CCHC"/>
    <property type="match status" value="1"/>
</dbReference>
<dbReference type="InterPro" id="IPR012337">
    <property type="entry name" value="RNaseH-like_sf"/>
</dbReference>
<evidence type="ECO:0000313" key="19">
    <source>
        <dbReference type="Proteomes" id="UP001529510"/>
    </source>
</evidence>
<dbReference type="PANTHER" id="PTHR37984">
    <property type="entry name" value="PROTEIN CBG26694"/>
    <property type="match status" value="1"/>
</dbReference>
<dbReference type="Pfam" id="PF00385">
    <property type="entry name" value="Chromo"/>
    <property type="match status" value="1"/>
</dbReference>
<organism evidence="18 19">
    <name type="scientific">Cirrhinus mrigala</name>
    <name type="common">Mrigala</name>
    <dbReference type="NCBI Taxonomy" id="683832"/>
    <lineage>
        <taxon>Eukaryota</taxon>
        <taxon>Metazoa</taxon>
        <taxon>Chordata</taxon>
        <taxon>Craniata</taxon>
        <taxon>Vertebrata</taxon>
        <taxon>Euteleostomi</taxon>
        <taxon>Actinopterygii</taxon>
        <taxon>Neopterygii</taxon>
        <taxon>Teleostei</taxon>
        <taxon>Ostariophysi</taxon>
        <taxon>Cypriniformes</taxon>
        <taxon>Cyprinidae</taxon>
        <taxon>Labeoninae</taxon>
        <taxon>Labeonini</taxon>
        <taxon>Cirrhinus</taxon>
    </lineage>
</organism>
<dbReference type="InterPro" id="IPR016197">
    <property type="entry name" value="Chromo-like_dom_sf"/>
</dbReference>
<protein>
    <recommendedName>
        <fullName evidence="12">Gypsy retrotransposon integrase-like protein 1</fullName>
    </recommendedName>
</protein>
<evidence type="ECO:0000256" key="13">
    <source>
        <dbReference type="PROSITE-ProRule" id="PRU00047"/>
    </source>
</evidence>
<evidence type="ECO:0000259" key="16">
    <source>
        <dbReference type="PROSITE" id="PS50158"/>
    </source>
</evidence>
<evidence type="ECO:0000256" key="3">
    <source>
        <dbReference type="ARBA" id="ARBA00022723"/>
    </source>
</evidence>
<feature type="domain" description="CCHC-type" evidence="16">
    <location>
        <begin position="279"/>
        <end position="293"/>
    </location>
</feature>
<keyword evidence="3" id="KW-0479">Metal-binding</keyword>
<dbReference type="InterPro" id="IPR036875">
    <property type="entry name" value="Znf_CCHC_sf"/>
</dbReference>
<proteinExistence type="predicted"/>
<evidence type="ECO:0000256" key="9">
    <source>
        <dbReference type="ARBA" id="ARBA00022932"/>
    </source>
</evidence>
<dbReference type="FunFam" id="1.10.340.70:FF:000001">
    <property type="entry name" value="Retrovirus-related Pol polyprotein from transposon gypsy-like Protein"/>
    <property type="match status" value="1"/>
</dbReference>
<evidence type="ECO:0000259" key="15">
    <source>
        <dbReference type="PROSITE" id="PS50013"/>
    </source>
</evidence>
<dbReference type="Pfam" id="PF17919">
    <property type="entry name" value="RT_RNaseH_2"/>
    <property type="match status" value="1"/>
</dbReference>
<dbReference type="FunFam" id="3.10.20.370:FF:000003">
    <property type="entry name" value="Transposon Tf2-6 polyprotein"/>
    <property type="match status" value="1"/>
</dbReference>
<evidence type="ECO:0000256" key="5">
    <source>
        <dbReference type="ARBA" id="ARBA00022801"/>
    </source>
</evidence>
<evidence type="ECO:0000256" key="2">
    <source>
        <dbReference type="ARBA" id="ARBA00022670"/>
    </source>
</evidence>
<keyword evidence="8" id="KW-0695">RNA-directed DNA polymerase</keyword>
<dbReference type="SMART" id="SM00343">
    <property type="entry name" value="ZnF_C2HC"/>
    <property type="match status" value="1"/>
</dbReference>
<keyword evidence="7" id="KW-0229">DNA integration</keyword>
<keyword evidence="9" id="KW-0548">Nucleotidyltransferase</keyword>
<dbReference type="SUPFAM" id="SSF56672">
    <property type="entry name" value="DNA/RNA polymerases"/>
    <property type="match status" value="1"/>
</dbReference>
<dbReference type="AlphaFoldDB" id="A0ABD0R9M9"/>
<dbReference type="GO" id="GO:0003964">
    <property type="term" value="F:RNA-directed DNA polymerase activity"/>
    <property type="evidence" value="ECO:0007669"/>
    <property type="project" value="UniProtKB-KW"/>
</dbReference>
<dbReference type="FunFam" id="3.30.420.10:FF:000032">
    <property type="entry name" value="Retrovirus-related Pol polyprotein from transposon 297-like Protein"/>
    <property type="match status" value="1"/>
</dbReference>
<evidence type="ECO:0000256" key="11">
    <source>
        <dbReference type="ARBA" id="ARBA00023172"/>
    </source>
</evidence>
<feature type="domain" description="Chromo" evidence="15">
    <location>
        <begin position="973"/>
        <end position="1031"/>
    </location>
</feature>
<keyword evidence="13" id="KW-0862">Zinc</keyword>
<evidence type="ECO:0000256" key="8">
    <source>
        <dbReference type="ARBA" id="ARBA00022918"/>
    </source>
</evidence>
<feature type="region of interest" description="Disordered" evidence="14">
    <location>
        <begin position="48"/>
        <end position="70"/>
    </location>
</feature>
<dbReference type="PROSITE" id="PS50994">
    <property type="entry name" value="INTEGRASE"/>
    <property type="match status" value="1"/>
</dbReference>
<sequence>DPAAVFHLAHEVSLQASMLATHQQQLQKLTSLTEELVHAMQALATSSAAQAQPTAAPAPPPPPTPTPAINTRLSLPDKYDGTAGKCKGFLLQCSIYINQQPQYYTTDDSKVSLICSLLTGRALEWATAMWEGRQMSFPSYQSFLHQFREVFDHSTGGEEPGEELLHLKQGTSTAADYTLSFRMLAAQTGWESKPLKLMYRRGLSEELQAELACRDEGKSLEEFMELAIRLDNLIRSRRGKRPAQLPPSPPKHQEQEPMQIGHTHLTQDERERRLRNHLCLYCGQPGHLRADCPIRPSRYEPSRVSDTSRLDVFEINVTLGFNGLKIDTSALIDSGAAGNFIDESFAKTYNLSLLTCGPRVAVAALDGRPLGSGRIAAPLTSMTRKGPRTLHWTYESNLAFQNLKDRFTSAPILRHPDPEREFVVEVDASNSGIGAILSQRHGNPPKLFPCAFYSRKLTPAERNYDVGDRELLALKAALEEWRHWLEGAKEPFLVLTDHRNLEYIRSAKRLNSRQARWSLFFARFEFKITYRPGSKNGKADALSRQHETHLPTTSTEPILPPTLIVAPIRWHIMTEITEAQAMDPVPAECPPGRVYVPKTLRSRLLHWIHDTPSAGHPGITATLELTTNRFWWPSLSKDVTQFVRQCTTCNITKTSHQRPAGLLQPLPVPQRPWSHIAVDFITDLPPSHNYTTILTVIDRFSKACRIIPMAKLPTAWETAEVLLNQVFRLFGIPDDIVSDRGPQFTFRVWQAFCKQLNINVSLTSGYHPQSNGQAERLNQELIRFLRTYCHQNQQDWSRYVIWAEYAQNSLRKPATGLTPFQCTLGYQPPLFPWSGEPTNLPAVNHWLRRSEETWDTAHVHLQWAIRQTVIQADRHRRPNPTYQPGHWVWLSTRDLRLRLPCRKLSPRYVGPFKIIKQITPVSYRLELPTNYRISPTFHVSLLKPAGDPEGERDQDEDAVNHAPPLIINGEEAYQVHEILHSGRRGRVIQYLIDWEGYGPEERSWVNSQDILDPTLIMDFHQNHPERPAPRPRGRPRRHHG</sequence>
<keyword evidence="19" id="KW-1185">Reference proteome</keyword>
<dbReference type="InterPro" id="IPR041588">
    <property type="entry name" value="Integrase_H2C2"/>
</dbReference>
<dbReference type="InterPro" id="IPR050951">
    <property type="entry name" value="Retrovirus_Pol_polyprotein"/>
</dbReference>
<feature type="compositionally biased region" description="Basic residues" evidence="14">
    <location>
        <begin position="1029"/>
        <end position="1040"/>
    </location>
</feature>
<keyword evidence="10" id="KW-0238">DNA-binding</keyword>
<evidence type="ECO:0000259" key="17">
    <source>
        <dbReference type="PROSITE" id="PS50994"/>
    </source>
</evidence>
<dbReference type="Gene3D" id="3.30.420.10">
    <property type="entry name" value="Ribonuclease H-like superfamily/Ribonuclease H"/>
    <property type="match status" value="1"/>
</dbReference>
<dbReference type="CDD" id="cd00303">
    <property type="entry name" value="retropepsin_like"/>
    <property type="match status" value="1"/>
</dbReference>
<dbReference type="Pfam" id="PF17921">
    <property type="entry name" value="Integrase_H2C2"/>
    <property type="match status" value="1"/>
</dbReference>
<dbReference type="InterPro" id="IPR032549">
    <property type="entry name" value="DUF4939"/>
</dbReference>
<evidence type="ECO:0000256" key="1">
    <source>
        <dbReference type="ARBA" id="ARBA00004123"/>
    </source>
</evidence>
<dbReference type="Pfam" id="PF00665">
    <property type="entry name" value="rve"/>
    <property type="match status" value="1"/>
</dbReference>
<gene>
    <name evidence="18" type="ORF">M9458_008653</name>
</gene>
<dbReference type="SUPFAM" id="SSF57756">
    <property type="entry name" value="Retrovirus zinc finger-like domains"/>
    <property type="match status" value="1"/>
</dbReference>
<keyword evidence="9" id="KW-0239">DNA-directed DNA polymerase</keyword>
<dbReference type="InterPro" id="IPR001878">
    <property type="entry name" value="Znf_CCHC"/>
</dbReference>
<evidence type="ECO:0000313" key="18">
    <source>
        <dbReference type="EMBL" id="KAL0195081.1"/>
    </source>
</evidence>
<keyword evidence="2" id="KW-0645">Protease</keyword>
<reference evidence="18 19" key="1">
    <citation type="submission" date="2024-05" db="EMBL/GenBank/DDBJ databases">
        <title>Genome sequencing and assembly of Indian major carp, Cirrhinus mrigala (Hamilton, 1822).</title>
        <authorList>
            <person name="Mohindra V."/>
            <person name="Chowdhury L.M."/>
            <person name="Lal K."/>
            <person name="Jena J.K."/>
        </authorList>
    </citation>
    <scope>NUCLEOTIDE SEQUENCE [LARGE SCALE GENOMIC DNA]</scope>
    <source>
        <strain evidence="18">CM1030</strain>
        <tissue evidence="18">Blood</tissue>
    </source>
</reference>
<feature type="region of interest" description="Disordered" evidence="14">
    <location>
        <begin position="237"/>
        <end position="260"/>
    </location>
</feature>
<comment type="caution">
    <text evidence="18">The sequence shown here is derived from an EMBL/GenBank/DDBJ whole genome shotgun (WGS) entry which is preliminary data.</text>
</comment>
<dbReference type="Gene3D" id="1.10.340.70">
    <property type="match status" value="1"/>
</dbReference>
<feature type="domain" description="Integrase catalytic" evidence="17">
    <location>
        <begin position="668"/>
        <end position="827"/>
    </location>
</feature>
<evidence type="ECO:0000256" key="6">
    <source>
        <dbReference type="ARBA" id="ARBA00022842"/>
    </source>
</evidence>
<keyword evidence="9" id="KW-0808">Transferase</keyword>
<accession>A0ABD0R9M9</accession>
<dbReference type="InterPro" id="IPR001584">
    <property type="entry name" value="Integrase_cat-core"/>
</dbReference>
<dbReference type="Proteomes" id="UP001529510">
    <property type="component" value="Unassembled WGS sequence"/>
</dbReference>
<keyword evidence="11" id="KW-0233">DNA recombination</keyword>
<dbReference type="Pfam" id="PF24626">
    <property type="entry name" value="SH3_Tf2-1"/>
    <property type="match status" value="1"/>
</dbReference>
<evidence type="ECO:0000256" key="7">
    <source>
        <dbReference type="ARBA" id="ARBA00022908"/>
    </source>
</evidence>
<dbReference type="PANTHER" id="PTHR37984:SF15">
    <property type="entry name" value="INTEGRASE CATALYTIC DOMAIN-CONTAINING PROTEIN"/>
    <property type="match status" value="1"/>
</dbReference>
<dbReference type="InterPro" id="IPR056924">
    <property type="entry name" value="SH3_Tf2-1"/>
</dbReference>
<dbReference type="GO" id="GO:0003887">
    <property type="term" value="F:DNA-directed DNA polymerase activity"/>
    <property type="evidence" value="ECO:0007669"/>
    <property type="project" value="UniProtKB-KW"/>
</dbReference>
<keyword evidence="13" id="KW-0863">Zinc-finger</keyword>
<dbReference type="SMART" id="SM00298">
    <property type="entry name" value="CHROMO"/>
    <property type="match status" value="1"/>
</dbReference>
<dbReference type="GO" id="GO:0003677">
    <property type="term" value="F:DNA binding"/>
    <property type="evidence" value="ECO:0007669"/>
    <property type="project" value="UniProtKB-KW"/>
</dbReference>
<evidence type="ECO:0000256" key="10">
    <source>
        <dbReference type="ARBA" id="ARBA00023125"/>
    </source>
</evidence>
<feature type="compositionally biased region" description="Pro residues" evidence="14">
    <location>
        <begin position="56"/>
        <end position="66"/>
    </location>
</feature>
<dbReference type="GO" id="GO:0005634">
    <property type="term" value="C:nucleus"/>
    <property type="evidence" value="ECO:0007669"/>
    <property type="project" value="UniProtKB-SubCell"/>
</dbReference>
<evidence type="ECO:0000256" key="14">
    <source>
        <dbReference type="SAM" id="MobiDB-lite"/>
    </source>
</evidence>
<evidence type="ECO:0000256" key="12">
    <source>
        <dbReference type="ARBA" id="ARBA00039658"/>
    </source>
</evidence>
<feature type="region of interest" description="Disordered" evidence="14">
    <location>
        <begin position="1018"/>
        <end position="1040"/>
    </location>
</feature>
<comment type="subcellular location">
    <subcellularLocation>
        <location evidence="1">Nucleus</location>
    </subcellularLocation>
</comment>
<dbReference type="InterPro" id="IPR043502">
    <property type="entry name" value="DNA/RNA_pol_sf"/>
</dbReference>
<dbReference type="GO" id="GO:0004190">
    <property type="term" value="F:aspartic-type endopeptidase activity"/>
    <property type="evidence" value="ECO:0007669"/>
    <property type="project" value="UniProtKB-KW"/>
</dbReference>
<dbReference type="Gene3D" id="4.10.60.10">
    <property type="entry name" value="Zinc finger, CCHC-type"/>
    <property type="match status" value="1"/>
</dbReference>
<dbReference type="GO" id="GO:0015074">
    <property type="term" value="P:DNA integration"/>
    <property type="evidence" value="ECO:0007669"/>
    <property type="project" value="UniProtKB-KW"/>
</dbReference>
<dbReference type="InterPro" id="IPR023780">
    <property type="entry name" value="Chromo_domain"/>
</dbReference>
<dbReference type="SUPFAM" id="SSF54160">
    <property type="entry name" value="Chromo domain-like"/>
    <property type="match status" value="1"/>
</dbReference>
<name>A0ABD0R9M9_CIRMR</name>
<dbReference type="InterPro" id="IPR000953">
    <property type="entry name" value="Chromo/chromo_shadow_dom"/>
</dbReference>
<keyword evidence="4" id="KW-0064">Aspartyl protease</keyword>